<feature type="non-terminal residue" evidence="3">
    <location>
        <position position="1"/>
    </location>
</feature>
<evidence type="ECO:0000256" key="1">
    <source>
        <dbReference type="ARBA" id="ARBA00022723"/>
    </source>
</evidence>
<protein>
    <submittedName>
        <fullName evidence="3">Nudix hydrolase 3</fullName>
        <ecNumber evidence="3">3.6.1.-</ecNumber>
    </submittedName>
</protein>
<gene>
    <name evidence="3" type="ORF">MNBD_IGNAVI01-2870</name>
</gene>
<dbReference type="AlphaFoldDB" id="A0A3B1CPB5"/>
<dbReference type="PANTHER" id="PTHR23422">
    <property type="entry name" value="DIPEPTIDYL PEPTIDASE III-RELATED"/>
    <property type="match status" value="1"/>
</dbReference>
<proteinExistence type="predicted"/>
<keyword evidence="2 3" id="KW-0378">Hydrolase</keyword>
<sequence>NINFGPFDRLDHDKPFYGDKKKPAGANFYPEDMTKEEFENFIKANPDKEKEFTSEFTVIRGVNGTLKAIPYTDYYKKQLSEITILLNEAAEYADNPSLKKYLVTRALAFQTNDYYDSDMAWMDLNDNTIEVIIGPYEVYEDALFNYKASFECFLTIVDPKSTEKLKTFASYLKELENNLPIPNKYKNFERGSESPIVVVQEVYSAGDTKAGVQTLAFNLPNDERVRKAKGSKKVMLKNMHEAKFKQLLKPISEIVLDSSQTEFVTFDAFFNHTLMHEMSHGLGPGFIKVNGKETEVKKELKETYSTIEECKADILGMFNNRFMIKNGVYPESFDKEMWVTFLAGIFRSIRFGINEAHGGGNAIIYNYMLENGAYEFNKATNKVKVNLDKAYPVLKDLANKVLMIQATGSYNGAKELIKKYAVSSESMKILVEKLKGLPVDINPQFQIEKSM</sequence>
<organism evidence="3">
    <name type="scientific">hydrothermal vent metagenome</name>
    <dbReference type="NCBI Taxonomy" id="652676"/>
    <lineage>
        <taxon>unclassified sequences</taxon>
        <taxon>metagenomes</taxon>
        <taxon>ecological metagenomes</taxon>
    </lineage>
</organism>
<dbReference type="EC" id="3.6.1.-" evidence="3"/>
<dbReference type="GO" id="GO:0005737">
    <property type="term" value="C:cytoplasm"/>
    <property type="evidence" value="ECO:0007669"/>
    <property type="project" value="TreeGrafter"/>
</dbReference>
<dbReference type="PANTHER" id="PTHR23422:SF9">
    <property type="entry name" value="ZN-DEPENDENT HYDROLASE"/>
    <property type="match status" value="1"/>
</dbReference>
<evidence type="ECO:0000256" key="2">
    <source>
        <dbReference type="ARBA" id="ARBA00022801"/>
    </source>
</evidence>
<accession>A0A3B1CPB5</accession>
<reference evidence="3" key="1">
    <citation type="submission" date="2018-06" db="EMBL/GenBank/DDBJ databases">
        <authorList>
            <person name="Zhirakovskaya E."/>
        </authorList>
    </citation>
    <scope>NUCLEOTIDE SEQUENCE</scope>
</reference>
<dbReference type="InterPro" id="IPR039461">
    <property type="entry name" value="Peptidase_M49"/>
</dbReference>
<dbReference type="GO" id="GO:0008239">
    <property type="term" value="F:dipeptidyl-peptidase activity"/>
    <property type="evidence" value="ECO:0007669"/>
    <property type="project" value="TreeGrafter"/>
</dbReference>
<dbReference type="EMBL" id="UOGD01000310">
    <property type="protein sequence ID" value="VAX25774.1"/>
    <property type="molecule type" value="Genomic_DNA"/>
</dbReference>
<name>A0A3B1CPB5_9ZZZZ</name>
<dbReference type="Gene3D" id="3.30.540.30">
    <property type="match status" value="1"/>
</dbReference>
<keyword evidence="1" id="KW-0479">Metal-binding</keyword>
<evidence type="ECO:0000313" key="3">
    <source>
        <dbReference type="EMBL" id="VAX25774.1"/>
    </source>
</evidence>
<dbReference type="Pfam" id="PF03571">
    <property type="entry name" value="Peptidase_M49"/>
    <property type="match status" value="1"/>
</dbReference>
<dbReference type="GO" id="GO:0046872">
    <property type="term" value="F:metal ion binding"/>
    <property type="evidence" value="ECO:0007669"/>
    <property type="project" value="UniProtKB-KW"/>
</dbReference>